<dbReference type="GO" id="GO:0016705">
    <property type="term" value="F:oxidoreductase activity, acting on paired donors, with incorporation or reduction of molecular oxygen"/>
    <property type="evidence" value="ECO:0007669"/>
    <property type="project" value="InterPro"/>
</dbReference>
<dbReference type="PROSITE" id="PS00086">
    <property type="entry name" value="CYTOCHROME_P450"/>
    <property type="match status" value="1"/>
</dbReference>
<dbReference type="PRINTS" id="PR00385">
    <property type="entry name" value="P450"/>
</dbReference>
<organism evidence="14 15">
    <name type="scientific">Amanita thiersii Skay4041</name>
    <dbReference type="NCBI Taxonomy" id="703135"/>
    <lineage>
        <taxon>Eukaryota</taxon>
        <taxon>Fungi</taxon>
        <taxon>Dikarya</taxon>
        <taxon>Basidiomycota</taxon>
        <taxon>Agaricomycotina</taxon>
        <taxon>Agaricomycetes</taxon>
        <taxon>Agaricomycetidae</taxon>
        <taxon>Agaricales</taxon>
        <taxon>Pluteineae</taxon>
        <taxon>Amanitaceae</taxon>
        <taxon>Amanita</taxon>
    </lineage>
</organism>
<evidence type="ECO:0000256" key="11">
    <source>
        <dbReference type="ARBA" id="ARBA00023033"/>
    </source>
</evidence>
<keyword evidence="11 13" id="KW-0503">Monooxygenase</keyword>
<evidence type="ECO:0000256" key="13">
    <source>
        <dbReference type="RuleBase" id="RU000461"/>
    </source>
</evidence>
<gene>
    <name evidence="14" type="ORF">AMATHDRAFT_62875</name>
</gene>
<dbReference type="InterPro" id="IPR001128">
    <property type="entry name" value="Cyt_P450"/>
</dbReference>
<keyword evidence="5 13" id="KW-0349">Heme</keyword>
<dbReference type="EMBL" id="KZ302025">
    <property type="protein sequence ID" value="PFH49568.1"/>
    <property type="molecule type" value="Genomic_DNA"/>
</dbReference>
<keyword evidence="6" id="KW-0812">Transmembrane</keyword>
<name>A0A2A9NHM4_9AGAR</name>
<evidence type="ECO:0000313" key="15">
    <source>
        <dbReference type="Proteomes" id="UP000242287"/>
    </source>
</evidence>
<evidence type="ECO:0000256" key="8">
    <source>
        <dbReference type="ARBA" id="ARBA00022989"/>
    </source>
</evidence>
<dbReference type="GO" id="GO:0005506">
    <property type="term" value="F:iron ion binding"/>
    <property type="evidence" value="ECO:0007669"/>
    <property type="project" value="InterPro"/>
</dbReference>
<dbReference type="GO" id="GO:0020037">
    <property type="term" value="F:heme binding"/>
    <property type="evidence" value="ECO:0007669"/>
    <property type="project" value="InterPro"/>
</dbReference>
<evidence type="ECO:0000256" key="3">
    <source>
        <dbReference type="ARBA" id="ARBA00004721"/>
    </source>
</evidence>
<keyword evidence="12" id="KW-0472">Membrane</keyword>
<dbReference type="PANTHER" id="PTHR24305">
    <property type="entry name" value="CYTOCHROME P450"/>
    <property type="match status" value="1"/>
</dbReference>
<dbReference type="AlphaFoldDB" id="A0A2A9NHM4"/>
<keyword evidence="10 13" id="KW-0408">Iron</keyword>
<sequence>MTLPSIASPLVVAGLVIWLLTLVQKKALSIKHALRDLGDCPGRAILWLHPFRSLALVAGPFYPVKGQMGYYYSKFSKYRDYGSTCLSSVIFWRAVPTYFVADADAVRLINHERHIFEKEVEAYEPLNIWGYNIISVAGSEWKRHRSVVKNAFNEANNAFVWSETCRIVNQWFSGLDSRPNENQPIDVLAVFKQVAFLVIASAGFGTKIDFNSDMDILKTPPIDRSNSSSSNPESPVLSFGVSLTTSAKRFFVRLFTPTVIYSIAQRVKIPVVSRVLEETTVGYNSLKWHMQAVISDARDASLKEPVHGIDEQSFESVDAPDKDHGAALLRNLVQANMAEEAGLDRRLTDDELTSNTFVFLLAGHETTAHSLCFALILLALHPEAQDKAYEEVCRLWPNMPPFDPPPTYKDNLPHLEYTIAAFHEAIRLFSPVPRLGKTVLVDTTLKARRFSTNLEGKVTDIEEYNIPLRAGSIVVLDSHGLHMNPIHWGDDVAKFKPERFIDTPTYKWPRDAYMSFSQGHRSCIGQRFAITEGACVLANLVRRYEVLLPVELESKSREEQQRILLAWKPGVTIIPQNAWVRLRKRKV</sequence>
<dbReference type="InterPro" id="IPR017972">
    <property type="entry name" value="Cyt_P450_CS"/>
</dbReference>
<keyword evidence="15" id="KW-1185">Reference proteome</keyword>
<evidence type="ECO:0000256" key="9">
    <source>
        <dbReference type="ARBA" id="ARBA00023002"/>
    </source>
</evidence>
<evidence type="ECO:0000313" key="14">
    <source>
        <dbReference type="EMBL" id="PFH49568.1"/>
    </source>
</evidence>
<keyword evidence="8" id="KW-1133">Transmembrane helix</keyword>
<evidence type="ECO:0000256" key="5">
    <source>
        <dbReference type="ARBA" id="ARBA00022617"/>
    </source>
</evidence>
<comment type="subcellular location">
    <subcellularLocation>
        <location evidence="2">Membrane</location>
    </subcellularLocation>
</comment>
<evidence type="ECO:0000256" key="1">
    <source>
        <dbReference type="ARBA" id="ARBA00001971"/>
    </source>
</evidence>
<proteinExistence type="inferred from homology"/>
<comment type="pathway">
    <text evidence="3">Secondary metabolite biosynthesis; terpenoid biosynthesis.</text>
</comment>
<dbReference type="Pfam" id="PF00067">
    <property type="entry name" value="p450"/>
    <property type="match status" value="1"/>
</dbReference>
<evidence type="ECO:0000256" key="7">
    <source>
        <dbReference type="ARBA" id="ARBA00022723"/>
    </source>
</evidence>
<dbReference type="OrthoDB" id="1470350at2759"/>
<keyword evidence="7 13" id="KW-0479">Metal-binding</keyword>
<dbReference type="PANTHER" id="PTHR24305:SF166">
    <property type="entry name" value="CYTOCHROME P450 12A4, MITOCHONDRIAL-RELATED"/>
    <property type="match status" value="1"/>
</dbReference>
<dbReference type="GO" id="GO:0016020">
    <property type="term" value="C:membrane"/>
    <property type="evidence" value="ECO:0007669"/>
    <property type="project" value="UniProtKB-SubCell"/>
</dbReference>
<dbReference type="InterPro" id="IPR036396">
    <property type="entry name" value="Cyt_P450_sf"/>
</dbReference>
<evidence type="ECO:0000256" key="2">
    <source>
        <dbReference type="ARBA" id="ARBA00004370"/>
    </source>
</evidence>
<comment type="similarity">
    <text evidence="4 13">Belongs to the cytochrome P450 family.</text>
</comment>
<reference evidence="14 15" key="1">
    <citation type="submission" date="2014-02" db="EMBL/GenBank/DDBJ databases">
        <title>Transposable element dynamics among asymbiotic and ectomycorrhizal Amanita fungi.</title>
        <authorList>
            <consortium name="DOE Joint Genome Institute"/>
            <person name="Hess J."/>
            <person name="Skrede I."/>
            <person name="Wolfe B."/>
            <person name="LaButti K."/>
            <person name="Ohm R.A."/>
            <person name="Grigoriev I.V."/>
            <person name="Pringle A."/>
        </authorList>
    </citation>
    <scope>NUCLEOTIDE SEQUENCE [LARGE SCALE GENOMIC DNA]</scope>
    <source>
        <strain evidence="14 15">SKay4041</strain>
    </source>
</reference>
<dbReference type="SUPFAM" id="SSF48264">
    <property type="entry name" value="Cytochrome P450"/>
    <property type="match status" value="1"/>
</dbReference>
<dbReference type="InterPro" id="IPR050121">
    <property type="entry name" value="Cytochrome_P450_monoxygenase"/>
</dbReference>
<evidence type="ECO:0008006" key="16">
    <source>
        <dbReference type="Google" id="ProtNLM"/>
    </source>
</evidence>
<protein>
    <recommendedName>
        <fullName evidence="16">Cytochrome P450</fullName>
    </recommendedName>
</protein>
<accession>A0A2A9NHM4</accession>
<evidence type="ECO:0000256" key="12">
    <source>
        <dbReference type="ARBA" id="ARBA00023136"/>
    </source>
</evidence>
<evidence type="ECO:0000256" key="4">
    <source>
        <dbReference type="ARBA" id="ARBA00010617"/>
    </source>
</evidence>
<dbReference type="STRING" id="703135.A0A2A9NHM4"/>
<comment type="cofactor">
    <cofactor evidence="1">
        <name>heme</name>
        <dbReference type="ChEBI" id="CHEBI:30413"/>
    </cofactor>
</comment>
<evidence type="ECO:0000256" key="6">
    <source>
        <dbReference type="ARBA" id="ARBA00022692"/>
    </source>
</evidence>
<dbReference type="Proteomes" id="UP000242287">
    <property type="component" value="Unassembled WGS sequence"/>
</dbReference>
<evidence type="ECO:0000256" key="10">
    <source>
        <dbReference type="ARBA" id="ARBA00023004"/>
    </source>
</evidence>
<dbReference type="GO" id="GO:0004497">
    <property type="term" value="F:monooxygenase activity"/>
    <property type="evidence" value="ECO:0007669"/>
    <property type="project" value="UniProtKB-KW"/>
</dbReference>
<keyword evidence="9 13" id="KW-0560">Oxidoreductase</keyword>
<dbReference type="Gene3D" id="1.10.630.10">
    <property type="entry name" value="Cytochrome P450"/>
    <property type="match status" value="1"/>
</dbReference>